<name>A0A4V0YZ33_KTERU</name>
<proteinExistence type="inferred from homology"/>
<keyword evidence="5" id="KW-1133">Transmembrane helix</keyword>
<dbReference type="GO" id="GO:0016491">
    <property type="term" value="F:oxidoreductase activity"/>
    <property type="evidence" value="ECO:0007669"/>
    <property type="project" value="UniProtKB-KW"/>
</dbReference>
<dbReference type="PRINTS" id="PR00080">
    <property type="entry name" value="SDRFAMILY"/>
</dbReference>
<comment type="similarity">
    <text evidence="1 3">Belongs to the short-chain dehydrogenases/reductases (SDR) family.</text>
</comment>
<dbReference type="PRINTS" id="PR00081">
    <property type="entry name" value="GDHRDH"/>
</dbReference>
<evidence type="ECO:0000256" key="1">
    <source>
        <dbReference type="ARBA" id="ARBA00006484"/>
    </source>
</evidence>
<protein>
    <submittedName>
        <fullName evidence="7">SDR family NAD(P)-dependent oxidoreductase</fullName>
    </submittedName>
</protein>
<organism evidence="7 8">
    <name type="scientific">Ktedonosporobacter rubrisoli</name>
    <dbReference type="NCBI Taxonomy" id="2509675"/>
    <lineage>
        <taxon>Bacteria</taxon>
        <taxon>Bacillati</taxon>
        <taxon>Chloroflexota</taxon>
        <taxon>Ktedonobacteria</taxon>
        <taxon>Ktedonobacterales</taxon>
        <taxon>Ktedonosporobacteraceae</taxon>
        <taxon>Ktedonosporobacter</taxon>
    </lineage>
</organism>
<evidence type="ECO:0000256" key="5">
    <source>
        <dbReference type="SAM" id="Phobius"/>
    </source>
</evidence>
<keyword evidence="5" id="KW-0812">Transmembrane</keyword>
<dbReference type="InterPro" id="IPR036291">
    <property type="entry name" value="NAD(P)-bd_dom_sf"/>
</dbReference>
<evidence type="ECO:0000256" key="4">
    <source>
        <dbReference type="SAM" id="MobiDB-lite"/>
    </source>
</evidence>
<dbReference type="NCBIfam" id="NF005495">
    <property type="entry name" value="PRK07109.1"/>
    <property type="match status" value="1"/>
</dbReference>
<dbReference type="GO" id="GO:0016020">
    <property type="term" value="C:membrane"/>
    <property type="evidence" value="ECO:0007669"/>
    <property type="project" value="TreeGrafter"/>
</dbReference>
<evidence type="ECO:0000256" key="3">
    <source>
        <dbReference type="RuleBase" id="RU000363"/>
    </source>
</evidence>
<dbReference type="InterPro" id="IPR057326">
    <property type="entry name" value="KR_dom"/>
</dbReference>
<dbReference type="Proteomes" id="UP000290365">
    <property type="component" value="Chromosome"/>
</dbReference>
<reference evidence="7 8" key="1">
    <citation type="submission" date="2019-01" db="EMBL/GenBank/DDBJ databases">
        <title>Ktedonosporobacter rubrisoli SCAWS-G2.</title>
        <authorList>
            <person name="Huang Y."/>
            <person name="Yan B."/>
        </authorList>
    </citation>
    <scope>NUCLEOTIDE SEQUENCE [LARGE SCALE GENOMIC DNA]</scope>
    <source>
        <strain evidence="7 8">SCAWS-G2</strain>
    </source>
</reference>
<accession>A0A4V0YZ33</accession>
<dbReference type="InterPro" id="IPR020904">
    <property type="entry name" value="Sc_DH/Rdtase_CS"/>
</dbReference>
<evidence type="ECO:0000313" key="7">
    <source>
        <dbReference type="EMBL" id="QBD78321.1"/>
    </source>
</evidence>
<dbReference type="PANTHER" id="PTHR44196:SF1">
    <property type="entry name" value="DEHYDROGENASE_REDUCTASE SDR FAMILY MEMBER 7B"/>
    <property type="match status" value="1"/>
</dbReference>
<evidence type="ECO:0000256" key="2">
    <source>
        <dbReference type="ARBA" id="ARBA00023002"/>
    </source>
</evidence>
<feature type="domain" description="Ketoreductase" evidence="6">
    <location>
        <begin position="7"/>
        <end position="188"/>
    </location>
</feature>
<evidence type="ECO:0000313" key="8">
    <source>
        <dbReference type="Proteomes" id="UP000290365"/>
    </source>
</evidence>
<feature type="transmembrane region" description="Helical" evidence="5">
    <location>
        <begin position="313"/>
        <end position="332"/>
    </location>
</feature>
<gene>
    <name evidence="7" type="ORF">EPA93_20890</name>
</gene>
<dbReference type="KEGG" id="kbs:EPA93_20890"/>
<feature type="region of interest" description="Disordered" evidence="4">
    <location>
        <begin position="259"/>
        <end position="283"/>
    </location>
</feature>
<dbReference type="InterPro" id="IPR002347">
    <property type="entry name" value="SDR_fam"/>
</dbReference>
<dbReference type="SUPFAM" id="SSF51735">
    <property type="entry name" value="NAD(P)-binding Rossmann-fold domains"/>
    <property type="match status" value="1"/>
</dbReference>
<dbReference type="EMBL" id="CP035758">
    <property type="protein sequence ID" value="QBD78321.1"/>
    <property type="molecule type" value="Genomic_DNA"/>
</dbReference>
<dbReference type="PANTHER" id="PTHR44196">
    <property type="entry name" value="DEHYDROGENASE/REDUCTASE SDR FAMILY MEMBER 7B"/>
    <property type="match status" value="1"/>
</dbReference>
<dbReference type="CDD" id="cd05360">
    <property type="entry name" value="SDR_c3"/>
    <property type="match status" value="1"/>
</dbReference>
<keyword evidence="8" id="KW-1185">Reference proteome</keyword>
<dbReference type="OrthoDB" id="151996at2"/>
<dbReference type="SMART" id="SM00822">
    <property type="entry name" value="PKS_KR"/>
    <property type="match status" value="1"/>
</dbReference>
<evidence type="ECO:0000259" key="6">
    <source>
        <dbReference type="SMART" id="SM00822"/>
    </source>
</evidence>
<keyword evidence="5" id="KW-0472">Membrane</keyword>
<dbReference type="RefSeq" id="WP_129889374.1">
    <property type="nucleotide sequence ID" value="NZ_CP035758.1"/>
</dbReference>
<dbReference type="Pfam" id="PF00106">
    <property type="entry name" value="adh_short"/>
    <property type="match status" value="1"/>
</dbReference>
<dbReference type="Gene3D" id="3.40.50.720">
    <property type="entry name" value="NAD(P)-binding Rossmann-like Domain"/>
    <property type="match status" value="1"/>
</dbReference>
<keyword evidence="2" id="KW-0560">Oxidoreductase</keyword>
<dbReference type="PROSITE" id="PS00061">
    <property type="entry name" value="ADH_SHORT"/>
    <property type="match status" value="1"/>
</dbReference>
<dbReference type="AlphaFoldDB" id="A0A4V0YZ33"/>
<sequence length="335" mass="36253">MQTSTPEVVVITGSSAGVGRAIAHAFARRGAHIGLLARGHAGLEGAKHEVEQLGGQAIAIPTDVADADQVEAAAKKVEETFGPIDIWVNDAMASVFSPVKEMQPEEYKRVTEVTYLGCVYGTLAALRRMLPRDKGKIIQIGSALAYRGIPLQSAYCGSKHAIQGFTESLRCELIHDKSNVKISMVQLPAVNTPQFGWVKSRLPHKAQPVPPIYQPEVIADAVTYVADHYRRQFYVGMSTVVVIQGNKVAPGYGDRYLGKTGFSSQQTGEPKDPDAPNNLWRPVDEDRDYGTHGAFDSRAADTSLQVWANTKRGLLSLVGASLAAVVFAAVLWRSK</sequence>